<comment type="similarity">
    <text evidence="1">Belongs to the FAH family.</text>
</comment>
<evidence type="ECO:0000313" key="7">
    <source>
        <dbReference type="Proteomes" id="UP000501753"/>
    </source>
</evidence>
<dbReference type="EMBL" id="CP029078">
    <property type="protein sequence ID" value="QCN83679.1"/>
    <property type="molecule type" value="Genomic_DNA"/>
</dbReference>
<dbReference type="Proteomes" id="UP000271291">
    <property type="component" value="Chromosome"/>
</dbReference>
<evidence type="ECO:0000313" key="6">
    <source>
        <dbReference type="Proteomes" id="UP000271291"/>
    </source>
</evidence>
<dbReference type="FunFam" id="3.90.850.10:FF:000002">
    <property type="entry name" value="2-hydroxyhepta-2,4-diene-1,7-dioate isomerase"/>
    <property type="match status" value="1"/>
</dbReference>
<evidence type="ECO:0000256" key="2">
    <source>
        <dbReference type="ARBA" id="ARBA00022723"/>
    </source>
</evidence>
<feature type="domain" description="Fumarylacetoacetase-like C-terminal" evidence="3">
    <location>
        <begin position="76"/>
        <end position="279"/>
    </location>
</feature>
<evidence type="ECO:0000313" key="5">
    <source>
        <dbReference type="EMBL" id="QCN83679.1"/>
    </source>
</evidence>
<dbReference type="SUPFAM" id="SSF56529">
    <property type="entry name" value="FAH"/>
    <property type="match status" value="1"/>
</dbReference>
<dbReference type="GO" id="GO:0046872">
    <property type="term" value="F:metal ion binding"/>
    <property type="evidence" value="ECO:0007669"/>
    <property type="project" value="UniProtKB-KW"/>
</dbReference>
<dbReference type="InterPro" id="IPR051121">
    <property type="entry name" value="FAH"/>
</dbReference>
<reference evidence="4 6" key="2">
    <citation type="submission" date="2018-12" db="EMBL/GenBank/DDBJ databases">
        <title>Streptomyces griseoviridis F1-27 complete genome.</title>
        <authorList>
            <person name="Mariita R.M."/>
            <person name="Sello J.K."/>
        </authorList>
    </citation>
    <scope>NUCLEOTIDE SEQUENCE [LARGE SCALE GENOMIC DNA]</scope>
    <source>
        <strain evidence="4 6">F1-27</strain>
    </source>
</reference>
<dbReference type="AlphaFoldDB" id="A0A3Q9KXP7"/>
<dbReference type="Pfam" id="PF01557">
    <property type="entry name" value="FAA_hydrolase"/>
    <property type="match status" value="1"/>
</dbReference>
<proteinExistence type="inferred from homology"/>
<dbReference type="GO" id="GO:0016853">
    <property type="term" value="F:isomerase activity"/>
    <property type="evidence" value="ECO:0007669"/>
    <property type="project" value="UniProtKB-ARBA"/>
</dbReference>
<dbReference type="RefSeq" id="WP_127182249.1">
    <property type="nucleotide sequence ID" value="NZ_CP029078.1"/>
</dbReference>
<dbReference type="InterPro" id="IPR011234">
    <property type="entry name" value="Fumarylacetoacetase-like_C"/>
</dbReference>
<gene>
    <name evidence="5" type="ORF">DDJ31_00790</name>
    <name evidence="4" type="ORF">ELQ87_38445</name>
</gene>
<dbReference type="KEGG" id="sgd:ELQ87_38445"/>
<evidence type="ECO:0000313" key="4">
    <source>
        <dbReference type="EMBL" id="AZS89480.1"/>
    </source>
</evidence>
<keyword evidence="2" id="KW-0479">Metal-binding</keyword>
<dbReference type="PANTHER" id="PTHR42796:SF4">
    <property type="entry name" value="FUMARYLACETOACETATE HYDROLASE DOMAIN-CONTAINING PROTEIN 2A"/>
    <property type="match status" value="1"/>
</dbReference>
<dbReference type="Proteomes" id="UP000501753">
    <property type="component" value="Chromosome"/>
</dbReference>
<evidence type="ECO:0000256" key="1">
    <source>
        <dbReference type="ARBA" id="ARBA00010211"/>
    </source>
</evidence>
<keyword evidence="4" id="KW-0378">Hydrolase</keyword>
<dbReference type="GO" id="GO:0016787">
    <property type="term" value="F:hydrolase activity"/>
    <property type="evidence" value="ECO:0007669"/>
    <property type="project" value="UniProtKB-KW"/>
</dbReference>
<accession>A0A3Q9KXP7</accession>
<organism evidence="4 6">
    <name type="scientific">Streptomyces griseoviridis</name>
    <dbReference type="NCBI Taxonomy" id="45398"/>
    <lineage>
        <taxon>Bacteria</taxon>
        <taxon>Bacillati</taxon>
        <taxon>Actinomycetota</taxon>
        <taxon>Actinomycetes</taxon>
        <taxon>Kitasatosporales</taxon>
        <taxon>Streptomycetaceae</taxon>
        <taxon>Streptomyces</taxon>
    </lineage>
</organism>
<dbReference type="GO" id="GO:0019752">
    <property type="term" value="P:carboxylic acid metabolic process"/>
    <property type="evidence" value="ECO:0007669"/>
    <property type="project" value="UniProtKB-ARBA"/>
</dbReference>
<dbReference type="OrthoDB" id="2273115at2"/>
<dbReference type="PANTHER" id="PTHR42796">
    <property type="entry name" value="FUMARYLACETOACETATE HYDROLASE DOMAIN-CONTAINING PROTEIN 2A-RELATED"/>
    <property type="match status" value="1"/>
</dbReference>
<dbReference type="InterPro" id="IPR036663">
    <property type="entry name" value="Fumarylacetoacetase_C_sf"/>
</dbReference>
<dbReference type="Gene3D" id="3.90.850.10">
    <property type="entry name" value="Fumarylacetoacetase-like, C-terminal domain"/>
    <property type="match status" value="1"/>
</dbReference>
<reference evidence="5 7" key="1">
    <citation type="submission" date="2018-04" db="EMBL/GenBank/DDBJ databases">
        <title>Complete genome sequences of Streptomyces griseoviridis K61 and characterization of antagonistic properties of biological control agents.</title>
        <authorList>
            <person name="Mariita R.M."/>
            <person name="Sello J.K."/>
        </authorList>
    </citation>
    <scope>NUCLEOTIDE SEQUENCE [LARGE SCALE GENOMIC DNA]</scope>
    <source>
        <strain evidence="5 7">K61</strain>
    </source>
</reference>
<evidence type="ECO:0000259" key="3">
    <source>
        <dbReference type="Pfam" id="PF01557"/>
    </source>
</evidence>
<protein>
    <submittedName>
        <fullName evidence="4">FAA hydrolase family protein</fullName>
    </submittedName>
</protein>
<keyword evidence="7" id="KW-1185">Reference proteome</keyword>
<dbReference type="EMBL" id="CP034687">
    <property type="protein sequence ID" value="AZS89480.1"/>
    <property type="molecule type" value="Genomic_DNA"/>
</dbReference>
<sequence length="291" mass="31092">MRLLRVGRPGQERPVVRTPEGGCFDLSPLTDDIGPAFLAADGIARTADALAAGDLPATGISGERIGAPVARPGALLCVGQNYAAHAAESGSAPPAEPILFYKGPSTVVGPTDEIRIPRGARRTDWEVELAVVIGRTARYLGPDDDPLDHVAGYALSDDVSERAFQLERSGGQWSKGKSCETFNPLGPWLVTPDEIPDPQNLTLRSWVNGEARQDSTTADMIFPVAELIRHLSQFLTLEPGDIINTGTPEGVALSGRFPYLSEGDTVELEIEGLGRQRSRCVAWNEEVAAAK</sequence>
<name>A0A3Q9KXP7_STRGD</name>